<dbReference type="EMBL" id="AGXS01000015">
    <property type="protein sequence ID" value="EIY52104.1"/>
    <property type="molecule type" value="Genomic_DNA"/>
</dbReference>
<dbReference type="PATRIC" id="fig|997884.3.peg.1680"/>
<sequence length="435" mass="50361">MVHEIQMKMKRITFILLCLILRIVTITAQNDYLVTTPQQKSNSMSEEEQFIESNFPLQLLCKWTPGLKFMFIPDGNELFIPIFNSYETEKEVDSNKLKHKIFEFQGTEEKEKETYVGINYSTRFIFNCEGKKYYSEFKNLRLNDICEQNPRANISGLVYLPDVDKARELLIGKVVYTHITSARIDDSNSYSGYKTVQIAENEKVTITNIGVGSKAYPVKIVFEDTKGNSYYVEIALSRTNSGMDKADFQADKKTKYFPNAFSFNNQNALTLENLKSKYVGMSVYPKQTMSTKCNMKVEGNTTALEVRLLRYTPLQIKDISVELPKTVAMLTLEDANGSIYETEVDLKYDIITKNENYIEDIFAFGNIRKQYPYITEENWKLIAQGKIKEGMTTDECRLALGNPIQIEFKQDTRFESWLYARKILEFESGTLLRYK</sequence>
<proteinExistence type="predicted"/>
<dbReference type="Proteomes" id="UP000003089">
    <property type="component" value="Unassembled WGS sequence"/>
</dbReference>
<accession>I9GY81</accession>
<dbReference type="AlphaFoldDB" id="I9GY81"/>
<dbReference type="HOGENOM" id="CLU_061961_0_0_10"/>
<reference evidence="1 2" key="1">
    <citation type="submission" date="2012-02" db="EMBL/GenBank/DDBJ databases">
        <title>The Genome Sequence of Bacteroides nordii CL02T12C05.</title>
        <authorList>
            <consortium name="The Broad Institute Genome Sequencing Platform"/>
            <person name="Earl A."/>
            <person name="Ward D."/>
            <person name="Feldgarden M."/>
            <person name="Gevers D."/>
            <person name="Zitomersky N.L."/>
            <person name="Coyne M.J."/>
            <person name="Comstock L.E."/>
            <person name="Young S.K."/>
            <person name="Zeng Q."/>
            <person name="Gargeya S."/>
            <person name="Fitzgerald M."/>
            <person name="Haas B."/>
            <person name="Abouelleil A."/>
            <person name="Alvarado L."/>
            <person name="Arachchi H.M."/>
            <person name="Berlin A."/>
            <person name="Chapman S.B."/>
            <person name="Gearin G."/>
            <person name="Goldberg J."/>
            <person name="Griggs A."/>
            <person name="Gujja S."/>
            <person name="Hansen M."/>
            <person name="Heiman D."/>
            <person name="Howarth C."/>
            <person name="Larimer J."/>
            <person name="Lui A."/>
            <person name="MacDonald P.J.P."/>
            <person name="McCowen C."/>
            <person name="Montmayeur A."/>
            <person name="Murphy C."/>
            <person name="Neiman D."/>
            <person name="Pearson M."/>
            <person name="Priest M."/>
            <person name="Roberts A."/>
            <person name="Saif S."/>
            <person name="Shea T."/>
            <person name="Sisk P."/>
            <person name="Stolte C."/>
            <person name="Sykes S."/>
            <person name="Wortman J."/>
            <person name="Nusbaum C."/>
            <person name="Birren B."/>
        </authorList>
    </citation>
    <scope>NUCLEOTIDE SEQUENCE [LARGE SCALE GENOMIC DNA]</scope>
    <source>
        <strain evidence="1 2">CL02T12C05</strain>
    </source>
</reference>
<dbReference type="STRING" id="997884.HMPREF1068_01651"/>
<protein>
    <submittedName>
        <fullName evidence="1">Uncharacterized protein</fullName>
    </submittedName>
</protein>
<evidence type="ECO:0000313" key="1">
    <source>
        <dbReference type="EMBL" id="EIY52104.1"/>
    </source>
</evidence>
<organism evidence="1 2">
    <name type="scientific">Bacteroides nordii CL02T12C05</name>
    <dbReference type="NCBI Taxonomy" id="997884"/>
    <lineage>
        <taxon>Bacteria</taxon>
        <taxon>Pseudomonadati</taxon>
        <taxon>Bacteroidota</taxon>
        <taxon>Bacteroidia</taxon>
        <taxon>Bacteroidales</taxon>
        <taxon>Bacteroidaceae</taxon>
        <taxon>Bacteroides</taxon>
    </lineage>
</organism>
<evidence type="ECO:0000313" key="2">
    <source>
        <dbReference type="Proteomes" id="UP000003089"/>
    </source>
</evidence>
<dbReference type="eggNOG" id="ENOG5033GSF">
    <property type="taxonomic scope" value="Bacteria"/>
</dbReference>
<keyword evidence="2" id="KW-1185">Reference proteome</keyword>
<comment type="caution">
    <text evidence="1">The sequence shown here is derived from an EMBL/GenBank/DDBJ whole genome shotgun (WGS) entry which is preliminary data.</text>
</comment>
<gene>
    <name evidence="1" type="ORF">HMPREF1068_01651</name>
</gene>
<name>I9GY81_9BACE</name>